<gene>
    <name evidence="2" type="ORF">EPJ76_04000</name>
</gene>
<evidence type="ECO:0000256" key="1">
    <source>
        <dbReference type="SAM" id="Phobius"/>
    </source>
</evidence>
<dbReference type="EMBL" id="SAYI01000014">
    <property type="protein sequence ID" value="TXJ56751.1"/>
    <property type="molecule type" value="Genomic_DNA"/>
</dbReference>
<proteinExistence type="predicted"/>
<dbReference type="Proteomes" id="UP000322327">
    <property type="component" value="Unassembled WGS sequence"/>
</dbReference>
<feature type="transmembrane region" description="Helical" evidence="1">
    <location>
        <begin position="28"/>
        <end position="47"/>
    </location>
</feature>
<keyword evidence="1" id="KW-0812">Transmembrane</keyword>
<sequence length="167" mass="18306">MAKLHVEDNDHKNKNYNKLKRGFVIMKIIKRLTISILFISIIGIILYTCSSPVAVQGLTVNDTFTSEAIISSSSGDKTFLGVTVSSTSITLSFKSVTNAANTTNELGKEVISAPDGTNTISGVYPIVNFQDGAFSGTITFIDESQLKITFQQNNYPYFKMKDVTCKK</sequence>
<name>A0A5C8G4C7_9SPIR</name>
<accession>A0A5C8G4C7</accession>
<evidence type="ECO:0000313" key="2">
    <source>
        <dbReference type="EMBL" id="TXJ56751.1"/>
    </source>
</evidence>
<keyword evidence="1" id="KW-1133">Transmembrane helix</keyword>
<organism evidence="2 3">
    <name type="scientific">Brachyspira aalborgi</name>
    <dbReference type="NCBI Taxonomy" id="29522"/>
    <lineage>
        <taxon>Bacteria</taxon>
        <taxon>Pseudomonadati</taxon>
        <taxon>Spirochaetota</taxon>
        <taxon>Spirochaetia</taxon>
        <taxon>Brachyspirales</taxon>
        <taxon>Brachyspiraceae</taxon>
        <taxon>Brachyspira</taxon>
    </lineage>
</organism>
<protein>
    <submittedName>
        <fullName evidence="2">Uncharacterized protein</fullName>
    </submittedName>
</protein>
<evidence type="ECO:0000313" key="3">
    <source>
        <dbReference type="Proteomes" id="UP000322327"/>
    </source>
</evidence>
<keyword evidence="1" id="KW-0472">Membrane</keyword>
<comment type="caution">
    <text evidence="2">The sequence shown here is derived from an EMBL/GenBank/DDBJ whole genome shotgun (WGS) entry which is preliminary data.</text>
</comment>
<dbReference type="RefSeq" id="WP_147530640.1">
    <property type="nucleotide sequence ID" value="NZ_SAYI01000014.1"/>
</dbReference>
<dbReference type="AlphaFoldDB" id="A0A5C8G4C7"/>
<reference evidence="2 3" key="1">
    <citation type="journal article" date="1992" name="Lakartidningen">
        <title>[Penicillin V and not amoxicillin is the first choice preparation in acute otitis].</title>
        <authorList>
            <person name="Kamme C."/>
            <person name="Lundgren K."/>
            <person name="Prellner K."/>
        </authorList>
    </citation>
    <scope>NUCLEOTIDE SEQUENCE [LARGE SCALE GENOMIC DNA]</scope>
    <source>
        <strain evidence="2 3">PC3053II</strain>
    </source>
</reference>